<gene>
    <name evidence="1" type="ORF">EDS130_LOCUS32297</name>
</gene>
<accession>A0A815G1Q1</accession>
<protein>
    <submittedName>
        <fullName evidence="1">Uncharacterized protein</fullName>
    </submittedName>
</protein>
<dbReference type="Proteomes" id="UP000663852">
    <property type="component" value="Unassembled WGS sequence"/>
</dbReference>
<organism evidence="1 2">
    <name type="scientific">Adineta ricciae</name>
    <name type="common">Rotifer</name>
    <dbReference type="NCBI Taxonomy" id="249248"/>
    <lineage>
        <taxon>Eukaryota</taxon>
        <taxon>Metazoa</taxon>
        <taxon>Spiralia</taxon>
        <taxon>Gnathifera</taxon>
        <taxon>Rotifera</taxon>
        <taxon>Eurotatoria</taxon>
        <taxon>Bdelloidea</taxon>
        <taxon>Adinetida</taxon>
        <taxon>Adinetidae</taxon>
        <taxon>Adineta</taxon>
    </lineage>
</organism>
<reference evidence="1" key="1">
    <citation type="submission" date="2021-02" db="EMBL/GenBank/DDBJ databases">
        <authorList>
            <person name="Nowell W R."/>
        </authorList>
    </citation>
    <scope>NUCLEOTIDE SEQUENCE</scope>
</reference>
<dbReference type="EMBL" id="CAJNOJ010000246">
    <property type="protein sequence ID" value="CAF1333007.1"/>
    <property type="molecule type" value="Genomic_DNA"/>
</dbReference>
<proteinExistence type="predicted"/>
<name>A0A815G1Q1_ADIRI</name>
<dbReference type="AlphaFoldDB" id="A0A815G1Q1"/>
<evidence type="ECO:0000313" key="1">
    <source>
        <dbReference type="EMBL" id="CAF1333007.1"/>
    </source>
</evidence>
<comment type="caution">
    <text evidence="1">The sequence shown here is derived from an EMBL/GenBank/DDBJ whole genome shotgun (WGS) entry which is preliminary data.</text>
</comment>
<sequence>MTSLKSQNGTIAQQPHVYSVDENVRTYAVMNNTSLSNNEVVQEQSIIYYNAPANYQQNQQPVLSPAYQTNVNNVASSVLSMTNSTIPSTLISEAMKRGCMDISGSSESHVQLQQQDYNNNQRICNINRQGYELMNINQRTQVT</sequence>
<evidence type="ECO:0000313" key="2">
    <source>
        <dbReference type="Proteomes" id="UP000663852"/>
    </source>
</evidence>